<organism evidence="13 14">
    <name type="scientific">Polysphondylium violaceum</name>
    <dbReference type="NCBI Taxonomy" id="133409"/>
    <lineage>
        <taxon>Eukaryota</taxon>
        <taxon>Amoebozoa</taxon>
        <taxon>Evosea</taxon>
        <taxon>Eumycetozoa</taxon>
        <taxon>Dictyostelia</taxon>
        <taxon>Dictyosteliales</taxon>
        <taxon>Dictyosteliaceae</taxon>
        <taxon>Polysphondylium</taxon>
    </lineage>
</organism>
<dbReference type="CDD" id="cd04323">
    <property type="entry name" value="AsnRS_cyto_like_N"/>
    <property type="match status" value="1"/>
</dbReference>
<dbReference type="CDD" id="cd00776">
    <property type="entry name" value="AsxRS_core"/>
    <property type="match status" value="1"/>
</dbReference>
<keyword evidence="14" id="KW-1185">Reference proteome</keyword>
<dbReference type="InterPro" id="IPR004364">
    <property type="entry name" value="Aa-tRNA-synt_II"/>
</dbReference>
<gene>
    <name evidence="13" type="ORF">CYY_004531</name>
</gene>
<evidence type="ECO:0000256" key="4">
    <source>
        <dbReference type="ARBA" id="ARBA00022490"/>
    </source>
</evidence>
<dbReference type="FunFam" id="1.10.10.2420:FF:000001">
    <property type="entry name" value="Glutamine--tRNA ligase cytoplasmic"/>
    <property type="match status" value="1"/>
</dbReference>
<comment type="subcellular location">
    <subcellularLocation>
        <location evidence="1">Cytoplasm</location>
    </subcellularLocation>
</comment>
<dbReference type="SUPFAM" id="SSF55681">
    <property type="entry name" value="Class II aaRS and biotin synthetases"/>
    <property type="match status" value="1"/>
</dbReference>
<proteinExistence type="inferred from homology"/>
<protein>
    <recommendedName>
        <fullName evidence="3">asparagine--tRNA ligase</fullName>
        <ecNumber evidence="3">6.1.1.22</ecNumber>
    </recommendedName>
    <alternativeName>
        <fullName evidence="10">Asparaginyl-tRNA synthetase</fullName>
    </alternativeName>
</protein>
<dbReference type="PROSITE" id="PS50862">
    <property type="entry name" value="AA_TRNA_LIGASE_II"/>
    <property type="match status" value="1"/>
</dbReference>
<evidence type="ECO:0000256" key="8">
    <source>
        <dbReference type="ARBA" id="ARBA00022917"/>
    </source>
</evidence>
<dbReference type="Gene3D" id="2.40.50.140">
    <property type="entry name" value="Nucleic acid-binding proteins"/>
    <property type="match status" value="1"/>
</dbReference>
<name>A0A8J4UZ69_9MYCE</name>
<dbReference type="PANTHER" id="PTHR22594:SF16">
    <property type="entry name" value="ASPARAGINE--TRNA LIGASE, CYTOPLASMIC"/>
    <property type="match status" value="1"/>
</dbReference>
<dbReference type="InterPro" id="IPR004522">
    <property type="entry name" value="Asn-tRNA-ligase"/>
</dbReference>
<dbReference type="FunFam" id="3.30.930.10:FF:000040">
    <property type="entry name" value="Asparagine--tRNA ligase, cytoplasmic"/>
    <property type="match status" value="1"/>
</dbReference>
<dbReference type="InterPro" id="IPR007639">
    <property type="entry name" value="Gln-tRNA-synth_Ib_RNA-bd_N"/>
</dbReference>
<dbReference type="FunFam" id="1.10.8.1290:FF:000002">
    <property type="entry name" value="Glutamine--tRNA ligase cytoplasmic"/>
    <property type="match status" value="1"/>
</dbReference>
<dbReference type="GO" id="GO:0006421">
    <property type="term" value="P:asparaginyl-tRNA aminoacylation"/>
    <property type="evidence" value="ECO:0007669"/>
    <property type="project" value="InterPro"/>
</dbReference>
<keyword evidence="8" id="KW-0648">Protein biosynthesis</keyword>
<evidence type="ECO:0000313" key="13">
    <source>
        <dbReference type="EMBL" id="KAF2074160.1"/>
    </source>
</evidence>
<dbReference type="GO" id="GO:0005524">
    <property type="term" value="F:ATP binding"/>
    <property type="evidence" value="ECO:0007669"/>
    <property type="project" value="UniProtKB-KW"/>
</dbReference>
<dbReference type="Gene3D" id="3.30.930.10">
    <property type="entry name" value="Bira Bifunctional Protein, Domain 2"/>
    <property type="match status" value="1"/>
</dbReference>
<dbReference type="Pfam" id="PF00152">
    <property type="entry name" value="tRNA-synt_2"/>
    <property type="match status" value="1"/>
</dbReference>
<accession>A0A8J4UZ69</accession>
<dbReference type="PANTHER" id="PTHR22594">
    <property type="entry name" value="ASPARTYL/LYSYL-TRNA SYNTHETASE"/>
    <property type="match status" value="1"/>
</dbReference>
<dbReference type="InterPro" id="IPR004365">
    <property type="entry name" value="NA-bd_OB_tRNA"/>
</dbReference>
<dbReference type="InterPro" id="IPR042558">
    <property type="entry name" value="Gln-tRNA-synth_Ib_RNA-bd_N_1"/>
</dbReference>
<dbReference type="EMBL" id="AJWJ01000162">
    <property type="protein sequence ID" value="KAF2074160.1"/>
    <property type="molecule type" value="Genomic_DNA"/>
</dbReference>
<dbReference type="InterPro" id="IPR045864">
    <property type="entry name" value="aa-tRNA-synth_II/BPL/LPL"/>
</dbReference>
<evidence type="ECO:0000256" key="1">
    <source>
        <dbReference type="ARBA" id="ARBA00004496"/>
    </source>
</evidence>
<dbReference type="Pfam" id="PF04558">
    <property type="entry name" value="tRNA_synt_1c_R1"/>
    <property type="match status" value="1"/>
</dbReference>
<dbReference type="Gene3D" id="1.10.10.2420">
    <property type="match status" value="1"/>
</dbReference>
<keyword evidence="5" id="KW-0436">Ligase</keyword>
<evidence type="ECO:0000256" key="11">
    <source>
        <dbReference type="ARBA" id="ARBA00047844"/>
    </source>
</evidence>
<evidence type="ECO:0000256" key="5">
    <source>
        <dbReference type="ARBA" id="ARBA00022598"/>
    </source>
</evidence>
<keyword evidence="9" id="KW-0030">Aminoacyl-tRNA synthetase</keyword>
<keyword evidence="4" id="KW-0963">Cytoplasm</keyword>
<evidence type="ECO:0000256" key="3">
    <source>
        <dbReference type="ARBA" id="ARBA00012816"/>
    </source>
</evidence>
<dbReference type="SUPFAM" id="SSF50249">
    <property type="entry name" value="Nucleic acid-binding proteins"/>
    <property type="match status" value="1"/>
</dbReference>
<dbReference type="AlphaFoldDB" id="A0A8J4UZ69"/>
<dbReference type="Proteomes" id="UP000695562">
    <property type="component" value="Unassembled WGS sequence"/>
</dbReference>
<dbReference type="InterPro" id="IPR012340">
    <property type="entry name" value="NA-bd_OB-fold"/>
</dbReference>
<dbReference type="PRINTS" id="PR01042">
    <property type="entry name" value="TRNASYNTHASP"/>
</dbReference>
<dbReference type="Gene3D" id="1.10.8.1290">
    <property type="entry name" value="Glutaminyl-tRNA synthetase, non-specific RNA binding region part 1, domain 1"/>
    <property type="match status" value="1"/>
</dbReference>
<dbReference type="GO" id="GO:0005737">
    <property type="term" value="C:cytoplasm"/>
    <property type="evidence" value="ECO:0007669"/>
    <property type="project" value="UniProtKB-SubCell"/>
</dbReference>
<keyword evidence="6" id="KW-0547">Nucleotide-binding</keyword>
<dbReference type="InterPro" id="IPR042559">
    <property type="entry name" value="Gln-tRNA-synth_Ib_RNA-bd_N_2"/>
</dbReference>
<evidence type="ECO:0000256" key="10">
    <source>
        <dbReference type="ARBA" id="ARBA00029886"/>
    </source>
</evidence>
<dbReference type="GO" id="GO:0003676">
    <property type="term" value="F:nucleic acid binding"/>
    <property type="evidence" value="ECO:0007669"/>
    <property type="project" value="InterPro"/>
</dbReference>
<comment type="catalytic activity">
    <reaction evidence="11">
        <text>tRNA(Asn) + L-asparagine + ATP = L-asparaginyl-tRNA(Asn) + AMP + diphosphate + H(+)</text>
        <dbReference type="Rhea" id="RHEA:11180"/>
        <dbReference type="Rhea" id="RHEA-COMP:9659"/>
        <dbReference type="Rhea" id="RHEA-COMP:9674"/>
        <dbReference type="ChEBI" id="CHEBI:15378"/>
        <dbReference type="ChEBI" id="CHEBI:30616"/>
        <dbReference type="ChEBI" id="CHEBI:33019"/>
        <dbReference type="ChEBI" id="CHEBI:58048"/>
        <dbReference type="ChEBI" id="CHEBI:78442"/>
        <dbReference type="ChEBI" id="CHEBI:78515"/>
        <dbReference type="ChEBI" id="CHEBI:456215"/>
        <dbReference type="EC" id="6.1.1.22"/>
    </reaction>
</comment>
<comment type="caution">
    <text evidence="13">The sequence shown here is derived from an EMBL/GenBank/DDBJ whole genome shotgun (WGS) entry which is preliminary data.</text>
</comment>
<dbReference type="OrthoDB" id="1931232at2759"/>
<comment type="similarity">
    <text evidence="2">Belongs to the class-II aminoacyl-tRNA synthetase family.</text>
</comment>
<dbReference type="EC" id="6.1.1.22" evidence="3"/>
<evidence type="ECO:0000259" key="12">
    <source>
        <dbReference type="PROSITE" id="PS50862"/>
    </source>
</evidence>
<dbReference type="Pfam" id="PF01336">
    <property type="entry name" value="tRNA_anti-codon"/>
    <property type="match status" value="1"/>
</dbReference>
<evidence type="ECO:0000256" key="2">
    <source>
        <dbReference type="ARBA" id="ARBA00008226"/>
    </source>
</evidence>
<evidence type="ECO:0000256" key="9">
    <source>
        <dbReference type="ARBA" id="ARBA00023146"/>
    </source>
</evidence>
<dbReference type="InterPro" id="IPR006195">
    <property type="entry name" value="aa-tRNA-synth_II"/>
</dbReference>
<keyword evidence="7" id="KW-0067">ATP-binding</keyword>
<evidence type="ECO:0000313" key="14">
    <source>
        <dbReference type="Proteomes" id="UP000695562"/>
    </source>
</evidence>
<dbReference type="NCBIfam" id="TIGR00457">
    <property type="entry name" value="asnS"/>
    <property type="match status" value="1"/>
</dbReference>
<evidence type="ECO:0000256" key="6">
    <source>
        <dbReference type="ARBA" id="ARBA00022741"/>
    </source>
</evidence>
<dbReference type="InterPro" id="IPR002312">
    <property type="entry name" value="Asp/Asn-tRNA-synth_IIb"/>
</dbReference>
<evidence type="ECO:0000256" key="7">
    <source>
        <dbReference type="ARBA" id="ARBA00022840"/>
    </source>
</evidence>
<dbReference type="GO" id="GO:0004816">
    <property type="term" value="F:asparagine-tRNA ligase activity"/>
    <property type="evidence" value="ECO:0007669"/>
    <property type="project" value="UniProtKB-EC"/>
</dbReference>
<sequence>MSSPSEIEQIFLNVGLDAKRAKDTLKNPELTQILKTIIVDEAKVVKCDKSIGNLLYSLATSGAQAQSPLRKHVAESIAQEKIKSQAQFQAAINYIKDNTSFDQSAFDTQCGVGVVVTPQQIQAAVDKLFESKATEISEKKWHIPIGDLLNPLKSDESLKWADFKEVKTCLDKKMEAVLGPKVVEAKPTKNTSPVATPKTTKVEEAMATITLEENNSLPAAKELKIRDCTPKYANQRVAVHAWIHHVRNQKKIVFLELRDGTGYLQCVLAGDLVHPSIVENLKREATIRIVGTLLLPPADKKCPGGVELQADYWQLVGSSSPDLEGIINQESNIDQMFDQRHILLRGTRASSIMKLRSICLHAFRQHFFENGYFEVTPPTLVNTFCEGGSELFTLDYFGSPAYLTQSSQLYLETMIPVVGDAFCIAQSYRAEKARTRRHLSEFTHLEAECPFITYEQLQDRIEFLICDVVEKIFAIDGDLLRSINPNAKVPKRPFMRMNYVDAIKYCNDNKIMKKNEDGTESDFQYGDDIPEAQERKMNDQIGEPIFLCRFPADMKAFYMARCPENRDLTESLDLLMPGVGEIVGGSMRISDYQELMNAYKKEGLDPSQYYWFTDQRKYGTTPHGGYGLGVERFLTWVLGEEHIRNVCTYPRYTGRCHP</sequence>
<feature type="domain" description="Aminoacyl-transfer RNA synthetases class-II family profile" evidence="12">
    <location>
        <begin position="362"/>
        <end position="650"/>
    </location>
</feature>
<reference evidence="13" key="1">
    <citation type="submission" date="2020-01" db="EMBL/GenBank/DDBJ databases">
        <title>Development of genomics and gene disruption for Polysphondylium violaceum indicates a role for the polyketide synthase stlB in stalk morphogenesis.</title>
        <authorList>
            <person name="Narita B."/>
            <person name="Kawabe Y."/>
            <person name="Kin K."/>
            <person name="Saito T."/>
            <person name="Gibbs R."/>
            <person name="Kuspa A."/>
            <person name="Muzny D."/>
            <person name="Queller D."/>
            <person name="Richards S."/>
            <person name="Strassman J."/>
            <person name="Sucgang R."/>
            <person name="Worley K."/>
            <person name="Schaap P."/>
        </authorList>
    </citation>
    <scope>NUCLEOTIDE SEQUENCE</scope>
    <source>
        <strain evidence="13">QSvi11</strain>
    </source>
</reference>